<keyword evidence="1" id="KW-0812">Transmembrane</keyword>
<dbReference type="EMBL" id="MPPL01000001">
    <property type="protein sequence ID" value="OKS89392.1"/>
    <property type="molecule type" value="Genomic_DNA"/>
</dbReference>
<keyword evidence="3" id="KW-1185">Reference proteome</keyword>
<dbReference type="STRING" id="1302689.RG47T_4876"/>
<comment type="caution">
    <text evidence="2">The sequence shown here is derived from an EMBL/GenBank/DDBJ whole genome shotgun (WGS) entry which is preliminary data.</text>
</comment>
<keyword evidence="1" id="KW-1133">Transmembrane helix</keyword>
<evidence type="ECO:0000256" key="1">
    <source>
        <dbReference type="SAM" id="Phobius"/>
    </source>
</evidence>
<sequence length="248" mass="29127">MVGSCRCNDFHRGDLYIYRKSFTMYNYHIKPFILLAFTVFILLSSFNSNKSIQDDKVSVFWKWFSNHKTEFEYLDDKNRDQKLDLILEHLHPISEGLAVEVSDEYKGVRDILISANGDKNNFSAVKNIVNSAPLIKGWTVTAFRQRANKNFTLKYQDIYFRPSQMFFYPIIKNDSLDLIIYVKGLKSHDSDKVNYYGLIAMDNVLGEYDSVTKVRYYDFEDLGNNKDRNLKPVTNLPKFIDSLYKIKH</sequence>
<keyword evidence="1" id="KW-0472">Membrane</keyword>
<proteinExistence type="predicted"/>
<dbReference type="Proteomes" id="UP000186720">
    <property type="component" value="Unassembled WGS sequence"/>
</dbReference>
<gene>
    <name evidence="2" type="ORF">RG47T_4876</name>
</gene>
<organism evidence="2 3">
    <name type="scientific">Mucilaginibacter polytrichastri</name>
    <dbReference type="NCBI Taxonomy" id="1302689"/>
    <lineage>
        <taxon>Bacteria</taxon>
        <taxon>Pseudomonadati</taxon>
        <taxon>Bacteroidota</taxon>
        <taxon>Sphingobacteriia</taxon>
        <taxon>Sphingobacteriales</taxon>
        <taxon>Sphingobacteriaceae</taxon>
        <taxon>Mucilaginibacter</taxon>
    </lineage>
</organism>
<reference evidence="2 3" key="1">
    <citation type="submission" date="2016-11" db="EMBL/GenBank/DDBJ databases">
        <title>Whole Genome Sequencing of Mucilaginibacter polytrichastri RG4-7(T) isolated from the moss sample.</title>
        <authorList>
            <person name="Li Y."/>
        </authorList>
    </citation>
    <scope>NUCLEOTIDE SEQUENCE [LARGE SCALE GENOMIC DNA]</scope>
    <source>
        <strain evidence="2 3">RG4-7</strain>
    </source>
</reference>
<name>A0A1Q6A5Y3_9SPHI</name>
<protein>
    <submittedName>
        <fullName evidence="2">Uncharacterized protein</fullName>
    </submittedName>
</protein>
<dbReference type="AlphaFoldDB" id="A0A1Q6A5Y3"/>
<feature type="transmembrane region" description="Helical" evidence="1">
    <location>
        <begin position="27"/>
        <end position="46"/>
    </location>
</feature>
<evidence type="ECO:0000313" key="2">
    <source>
        <dbReference type="EMBL" id="OKS89392.1"/>
    </source>
</evidence>
<accession>A0A1Q6A5Y3</accession>
<evidence type="ECO:0000313" key="3">
    <source>
        <dbReference type="Proteomes" id="UP000186720"/>
    </source>
</evidence>